<dbReference type="Proteomes" id="UP000195913">
    <property type="component" value="Unassembled WGS sequence"/>
</dbReference>
<sequence>MDCGGIGGVEVLQGRHGLPFGSSLPLAATGGRFVIRTTRRTIRSRHSCRSQWGWCMASRSCPSAVPRGSGRRGHIS</sequence>
<organism evidence="1 2">
    <name type="scientific">Arthrobacter rhombi</name>
    <dbReference type="NCBI Taxonomy" id="71253"/>
    <lineage>
        <taxon>Bacteria</taxon>
        <taxon>Bacillati</taxon>
        <taxon>Actinomycetota</taxon>
        <taxon>Actinomycetes</taxon>
        <taxon>Micrococcales</taxon>
        <taxon>Micrococcaceae</taxon>
        <taxon>Arthrobacter</taxon>
    </lineage>
</organism>
<proteinExistence type="predicted"/>
<evidence type="ECO:0000313" key="1">
    <source>
        <dbReference type="EMBL" id="SJM55575.1"/>
    </source>
</evidence>
<dbReference type="AlphaFoldDB" id="A0A1R4FHZ7"/>
<evidence type="ECO:0000313" key="2">
    <source>
        <dbReference type="Proteomes" id="UP000195913"/>
    </source>
</evidence>
<gene>
    <name evidence="1" type="ORF">FM101_04040</name>
</gene>
<name>A0A1R4FHZ7_9MICC</name>
<keyword evidence="2" id="KW-1185">Reference proteome</keyword>
<reference evidence="1 2" key="1">
    <citation type="submission" date="2017-02" db="EMBL/GenBank/DDBJ databases">
        <authorList>
            <person name="Peterson S.W."/>
        </authorList>
    </citation>
    <scope>NUCLEOTIDE SEQUENCE [LARGE SCALE GENOMIC DNA]</scope>
    <source>
        <strain evidence="1 2">B Ar 00.02</strain>
    </source>
</reference>
<dbReference type="EMBL" id="FUHW01000019">
    <property type="protein sequence ID" value="SJM55575.1"/>
    <property type="molecule type" value="Genomic_DNA"/>
</dbReference>
<protein>
    <submittedName>
        <fullName evidence="1">Uncharacterized protein</fullName>
    </submittedName>
</protein>
<accession>A0A1R4FHZ7</accession>